<evidence type="ECO:0000256" key="5">
    <source>
        <dbReference type="SAM" id="SignalP"/>
    </source>
</evidence>
<dbReference type="EMBL" id="FNFO01000008">
    <property type="protein sequence ID" value="SDL80242.1"/>
    <property type="molecule type" value="Genomic_DNA"/>
</dbReference>
<dbReference type="GO" id="GO:0046872">
    <property type="term" value="F:metal ion binding"/>
    <property type="evidence" value="ECO:0007669"/>
    <property type="project" value="UniProtKB-KW"/>
</dbReference>
<protein>
    <submittedName>
        <fullName evidence="6">Molybdate transport system substrate-binding protein</fullName>
    </submittedName>
</protein>
<keyword evidence="2 4" id="KW-0479">Metal-binding</keyword>
<dbReference type="Gene3D" id="3.40.190.10">
    <property type="entry name" value="Periplasmic binding protein-like II"/>
    <property type="match status" value="2"/>
</dbReference>
<dbReference type="PANTHER" id="PTHR30632">
    <property type="entry name" value="MOLYBDATE-BINDING PERIPLASMIC PROTEIN"/>
    <property type="match status" value="1"/>
</dbReference>
<dbReference type="AlphaFoldDB" id="A0A1G9N126"/>
<sequence length="249" mass="27341">MRLFRLFAPLVCAWSVCLSVGAQPLRIAVAASLGLPLQEIVDSFARERVEKPTLVVASSGVLTAQITNGAHFALFISADTLYPHTLWQQQRTDGPPQVLAYGQLALWCRYPLENQDINVLLPGNQIKKIAIAQPQLAPFGKEAVRWLRAQRLYDTVWPKMVYGENVGQVNRLIQAGAVDAAFTAASARASSIGQKGYWQTLPQEGGIAHSMVVLKGLTAAERQTTQALLAYFRTPTARTILEKWGYLAP</sequence>
<dbReference type="InterPro" id="IPR005950">
    <property type="entry name" value="ModA"/>
</dbReference>
<evidence type="ECO:0000256" key="4">
    <source>
        <dbReference type="PIRSR" id="PIRSR004846-1"/>
    </source>
</evidence>
<feature type="binding site" evidence="4">
    <location>
        <position position="59"/>
    </location>
    <ligand>
        <name>molybdate</name>
        <dbReference type="ChEBI" id="CHEBI:36264"/>
    </ligand>
</feature>
<dbReference type="GO" id="GO:0030973">
    <property type="term" value="F:molybdate ion binding"/>
    <property type="evidence" value="ECO:0007669"/>
    <property type="project" value="TreeGrafter"/>
</dbReference>
<keyword evidence="7" id="KW-1185">Reference proteome</keyword>
<feature type="chain" id="PRO_5011764581" evidence="5">
    <location>
        <begin position="23"/>
        <end position="249"/>
    </location>
</feature>
<keyword evidence="3 5" id="KW-0732">Signal</keyword>
<feature type="binding site" evidence="4">
    <location>
        <position position="166"/>
    </location>
    <ligand>
        <name>molybdate</name>
        <dbReference type="ChEBI" id="CHEBI:36264"/>
    </ligand>
</feature>
<accession>A0A1G9N126</accession>
<name>A0A1G9N126_9BACT</name>
<evidence type="ECO:0000256" key="1">
    <source>
        <dbReference type="ARBA" id="ARBA00009175"/>
    </source>
</evidence>
<gene>
    <name evidence="6" type="ORF">SAMN05421823_108149</name>
</gene>
<dbReference type="RefSeq" id="WP_176956121.1">
    <property type="nucleotide sequence ID" value="NZ_FNFO01000008.1"/>
</dbReference>
<organism evidence="6 7">
    <name type="scientific">Catalinimonas alkaloidigena</name>
    <dbReference type="NCBI Taxonomy" id="1075417"/>
    <lineage>
        <taxon>Bacteria</taxon>
        <taxon>Pseudomonadati</taxon>
        <taxon>Bacteroidota</taxon>
        <taxon>Cytophagia</taxon>
        <taxon>Cytophagales</taxon>
        <taxon>Catalimonadaceae</taxon>
        <taxon>Catalinimonas</taxon>
    </lineage>
</organism>
<dbReference type="InterPro" id="IPR050682">
    <property type="entry name" value="ModA/WtpA"/>
</dbReference>
<keyword evidence="4" id="KW-0500">Molybdenum</keyword>
<comment type="similarity">
    <text evidence="1">Belongs to the bacterial solute-binding protein ModA family.</text>
</comment>
<dbReference type="PIRSF" id="PIRSF004846">
    <property type="entry name" value="ModA"/>
    <property type="match status" value="1"/>
</dbReference>
<evidence type="ECO:0000256" key="3">
    <source>
        <dbReference type="ARBA" id="ARBA00022729"/>
    </source>
</evidence>
<dbReference type="SUPFAM" id="SSF53850">
    <property type="entry name" value="Periplasmic binding protein-like II"/>
    <property type="match status" value="1"/>
</dbReference>
<dbReference type="Proteomes" id="UP000198510">
    <property type="component" value="Unassembled WGS sequence"/>
</dbReference>
<evidence type="ECO:0000313" key="7">
    <source>
        <dbReference type="Proteomes" id="UP000198510"/>
    </source>
</evidence>
<proteinExistence type="inferred from homology"/>
<reference evidence="6 7" key="1">
    <citation type="submission" date="2016-10" db="EMBL/GenBank/DDBJ databases">
        <authorList>
            <person name="de Groot N.N."/>
        </authorList>
    </citation>
    <scope>NUCLEOTIDE SEQUENCE [LARGE SCALE GENOMIC DNA]</scope>
    <source>
        <strain evidence="6 7">DSM 25186</strain>
    </source>
</reference>
<dbReference type="STRING" id="1075417.SAMN05421823_108149"/>
<dbReference type="GO" id="GO:0015689">
    <property type="term" value="P:molybdate ion transport"/>
    <property type="evidence" value="ECO:0007669"/>
    <property type="project" value="InterPro"/>
</dbReference>
<feature type="binding site" evidence="4">
    <location>
        <position position="32"/>
    </location>
    <ligand>
        <name>molybdate</name>
        <dbReference type="ChEBI" id="CHEBI:36264"/>
    </ligand>
</feature>
<feature type="signal peptide" evidence="5">
    <location>
        <begin position="1"/>
        <end position="22"/>
    </location>
</feature>
<dbReference type="Pfam" id="PF13531">
    <property type="entry name" value="SBP_bac_11"/>
    <property type="match status" value="1"/>
</dbReference>
<dbReference type="PANTHER" id="PTHR30632:SF14">
    <property type="entry name" value="TUNGSTATE_MOLYBDATE_CHROMATE-BINDING PROTEIN MODA"/>
    <property type="match status" value="1"/>
</dbReference>
<evidence type="ECO:0000313" key="6">
    <source>
        <dbReference type="EMBL" id="SDL80242.1"/>
    </source>
</evidence>
<dbReference type="NCBIfam" id="TIGR01256">
    <property type="entry name" value="modA"/>
    <property type="match status" value="1"/>
</dbReference>
<evidence type="ECO:0000256" key="2">
    <source>
        <dbReference type="ARBA" id="ARBA00022723"/>
    </source>
</evidence>